<reference evidence="2 3" key="1">
    <citation type="submission" date="2020-08" db="EMBL/GenBank/DDBJ databases">
        <title>Genomic Encyclopedia of Type Strains, Phase IV (KMG-IV): sequencing the most valuable type-strain genomes for metagenomic binning, comparative biology and taxonomic classification.</title>
        <authorList>
            <person name="Goeker M."/>
        </authorList>
    </citation>
    <scope>NUCLEOTIDE SEQUENCE [LARGE SCALE GENOMIC DNA]</scope>
    <source>
        <strain evidence="2 3">DSM 22368</strain>
    </source>
</reference>
<organism evidence="2 3">
    <name type="scientific">Pseudoteredinibacter isoporae</name>
    <dbReference type="NCBI Taxonomy" id="570281"/>
    <lineage>
        <taxon>Bacteria</taxon>
        <taxon>Pseudomonadati</taxon>
        <taxon>Pseudomonadota</taxon>
        <taxon>Gammaproteobacteria</taxon>
        <taxon>Cellvibrionales</taxon>
        <taxon>Cellvibrionaceae</taxon>
        <taxon>Pseudoteredinibacter</taxon>
    </lineage>
</organism>
<sequence>MKILANFDRKRLLPSAAALLLGLTLSACGPAPDGPPQRIVKGLPWQINSFEDGSSEVFGLRLGHTTLAEALEIIAKDSESAIVIDQQNHASLESYISHYKAGPLQGRLILVADIPASQLQQMIQNLEHGDYMASGARKLLPTDADWEIALQAPIASISFIPAINLDEDIIVNRFGQAATQLQSEEVDHFLYPDKGLDIALSEDGKEVLQYIAPRQFHKLSQPLLNNPRYQLADNK</sequence>
<feature type="chain" id="PRO_5030881221" evidence="1">
    <location>
        <begin position="28"/>
        <end position="235"/>
    </location>
</feature>
<keyword evidence="3" id="KW-1185">Reference proteome</keyword>
<proteinExistence type="predicted"/>
<protein>
    <submittedName>
        <fullName evidence="2">Uncharacterized protein</fullName>
    </submittedName>
</protein>
<dbReference type="AlphaFoldDB" id="A0A7X0JVM8"/>
<evidence type="ECO:0000256" key="1">
    <source>
        <dbReference type="SAM" id="SignalP"/>
    </source>
</evidence>
<dbReference type="Proteomes" id="UP000528457">
    <property type="component" value="Unassembled WGS sequence"/>
</dbReference>
<evidence type="ECO:0000313" key="3">
    <source>
        <dbReference type="Proteomes" id="UP000528457"/>
    </source>
</evidence>
<dbReference type="EMBL" id="JACHHT010000003">
    <property type="protein sequence ID" value="MBB6523100.1"/>
    <property type="molecule type" value="Genomic_DNA"/>
</dbReference>
<comment type="caution">
    <text evidence="2">The sequence shown here is derived from an EMBL/GenBank/DDBJ whole genome shotgun (WGS) entry which is preliminary data.</text>
</comment>
<gene>
    <name evidence="2" type="ORF">HNR48_003402</name>
</gene>
<name>A0A7X0JVM8_9GAMM</name>
<dbReference type="RefSeq" id="WP_166843819.1">
    <property type="nucleotide sequence ID" value="NZ_JAAONY010000003.1"/>
</dbReference>
<keyword evidence="1" id="KW-0732">Signal</keyword>
<dbReference type="PROSITE" id="PS51257">
    <property type="entry name" value="PROKAR_LIPOPROTEIN"/>
    <property type="match status" value="1"/>
</dbReference>
<accession>A0A7X0JVM8</accession>
<evidence type="ECO:0000313" key="2">
    <source>
        <dbReference type="EMBL" id="MBB6523100.1"/>
    </source>
</evidence>
<dbReference type="InParanoid" id="A0A7X0JVM8"/>
<feature type="signal peptide" evidence="1">
    <location>
        <begin position="1"/>
        <end position="27"/>
    </location>
</feature>